<comment type="caution">
    <text evidence="3">The sequence shown here is derived from an EMBL/GenBank/DDBJ whole genome shotgun (WGS) entry which is preliminary data.</text>
</comment>
<evidence type="ECO:0000313" key="3">
    <source>
        <dbReference type="EMBL" id="ORX92615.1"/>
    </source>
</evidence>
<feature type="domain" description="Tubby C-terminal" evidence="2">
    <location>
        <begin position="3"/>
        <end position="91"/>
    </location>
</feature>
<gene>
    <name evidence="3" type="ORF">K493DRAFT_225229</name>
</gene>
<evidence type="ECO:0000313" key="4">
    <source>
        <dbReference type="Proteomes" id="UP000193498"/>
    </source>
</evidence>
<sequence length="97" mass="10958">LISQYKNCGAESVLALRNKSPQWNEDTMSYVLNFNGRVTLASVKNFQIVHQDDVDYTVMQFGRVSYNAFTLDYSYPLCALQAFGIALTSFDAKIVCE</sequence>
<dbReference type="Pfam" id="PF01167">
    <property type="entry name" value="Tub"/>
    <property type="match status" value="1"/>
</dbReference>
<dbReference type="GO" id="GO:0061512">
    <property type="term" value="P:protein localization to cilium"/>
    <property type="evidence" value="ECO:0007669"/>
    <property type="project" value="TreeGrafter"/>
</dbReference>
<dbReference type="GO" id="GO:0005929">
    <property type="term" value="C:cilium"/>
    <property type="evidence" value="ECO:0007669"/>
    <property type="project" value="TreeGrafter"/>
</dbReference>
<dbReference type="InterPro" id="IPR025659">
    <property type="entry name" value="Tubby-like_C"/>
</dbReference>
<dbReference type="SUPFAM" id="SSF54518">
    <property type="entry name" value="Tubby C-terminal domain-like"/>
    <property type="match status" value="1"/>
</dbReference>
<dbReference type="STRING" id="1314790.A0A1Y1Y3Z7"/>
<comment type="similarity">
    <text evidence="1">Belongs to the TUB family.</text>
</comment>
<dbReference type="AlphaFoldDB" id="A0A1Y1Y3Z7"/>
<evidence type="ECO:0000256" key="1">
    <source>
        <dbReference type="ARBA" id="ARBA00007129"/>
    </source>
</evidence>
<dbReference type="InParanoid" id="A0A1Y1Y3Z7"/>
<dbReference type="PANTHER" id="PTHR16517:SF7">
    <property type="entry name" value="PROTEIN KING TUBBY"/>
    <property type="match status" value="1"/>
</dbReference>
<dbReference type="Proteomes" id="UP000193498">
    <property type="component" value="Unassembled WGS sequence"/>
</dbReference>
<protein>
    <recommendedName>
        <fullName evidence="2">Tubby C-terminal domain-containing protein</fullName>
    </recommendedName>
</protein>
<dbReference type="OrthoDB" id="8775810at2759"/>
<organism evidence="3 4">
    <name type="scientific">Basidiobolus meristosporus CBS 931.73</name>
    <dbReference type="NCBI Taxonomy" id="1314790"/>
    <lineage>
        <taxon>Eukaryota</taxon>
        <taxon>Fungi</taxon>
        <taxon>Fungi incertae sedis</taxon>
        <taxon>Zoopagomycota</taxon>
        <taxon>Entomophthoromycotina</taxon>
        <taxon>Basidiobolomycetes</taxon>
        <taxon>Basidiobolales</taxon>
        <taxon>Basidiobolaceae</taxon>
        <taxon>Basidiobolus</taxon>
    </lineage>
</organism>
<dbReference type="Gene3D" id="3.20.90.10">
    <property type="entry name" value="Tubby Protein, Chain A"/>
    <property type="match status" value="1"/>
</dbReference>
<dbReference type="PRINTS" id="PR01573">
    <property type="entry name" value="SUPERTUBBY"/>
</dbReference>
<feature type="non-terminal residue" evidence="3">
    <location>
        <position position="1"/>
    </location>
</feature>
<dbReference type="PANTHER" id="PTHR16517">
    <property type="entry name" value="TUBBY-RELATED"/>
    <property type="match status" value="1"/>
</dbReference>
<dbReference type="EMBL" id="MCFE01000267">
    <property type="protein sequence ID" value="ORX92615.1"/>
    <property type="molecule type" value="Genomic_DNA"/>
</dbReference>
<accession>A0A1Y1Y3Z7</accession>
<keyword evidence="4" id="KW-1185">Reference proteome</keyword>
<name>A0A1Y1Y3Z7_9FUNG</name>
<proteinExistence type="inferred from homology"/>
<dbReference type="InterPro" id="IPR000007">
    <property type="entry name" value="Tubby_C"/>
</dbReference>
<evidence type="ECO:0000259" key="2">
    <source>
        <dbReference type="Pfam" id="PF01167"/>
    </source>
</evidence>
<reference evidence="3 4" key="1">
    <citation type="submission" date="2016-07" db="EMBL/GenBank/DDBJ databases">
        <title>Pervasive Adenine N6-methylation of Active Genes in Fungi.</title>
        <authorList>
            <consortium name="DOE Joint Genome Institute"/>
            <person name="Mondo S.J."/>
            <person name="Dannebaum R.O."/>
            <person name="Kuo R.C."/>
            <person name="Labutti K."/>
            <person name="Haridas S."/>
            <person name="Kuo A."/>
            <person name="Salamov A."/>
            <person name="Ahrendt S.R."/>
            <person name="Lipzen A."/>
            <person name="Sullivan W."/>
            <person name="Andreopoulos W.B."/>
            <person name="Clum A."/>
            <person name="Lindquist E."/>
            <person name="Daum C."/>
            <person name="Ramamoorthy G.K."/>
            <person name="Gryganskyi A."/>
            <person name="Culley D."/>
            <person name="Magnuson J.K."/>
            <person name="James T.Y."/>
            <person name="O'Malley M.A."/>
            <person name="Stajich J.E."/>
            <person name="Spatafora J.W."/>
            <person name="Visel A."/>
            <person name="Grigoriev I.V."/>
        </authorList>
    </citation>
    <scope>NUCLEOTIDE SEQUENCE [LARGE SCALE GENOMIC DNA]</scope>
    <source>
        <strain evidence="3 4">CBS 931.73</strain>
    </source>
</reference>